<organism evidence="3 4">
    <name type="scientific">Gemmobacter lanyuensis</name>
    <dbReference type="NCBI Taxonomy" id="1054497"/>
    <lineage>
        <taxon>Bacteria</taxon>
        <taxon>Pseudomonadati</taxon>
        <taxon>Pseudomonadota</taxon>
        <taxon>Alphaproteobacteria</taxon>
        <taxon>Rhodobacterales</taxon>
        <taxon>Paracoccaceae</taxon>
        <taxon>Gemmobacter</taxon>
    </lineage>
</organism>
<feature type="signal peptide" evidence="1">
    <location>
        <begin position="1"/>
        <end position="23"/>
    </location>
</feature>
<keyword evidence="4" id="KW-1185">Reference proteome</keyword>
<dbReference type="EMBL" id="BMYQ01000008">
    <property type="protein sequence ID" value="GGW35874.1"/>
    <property type="molecule type" value="Genomic_DNA"/>
</dbReference>
<evidence type="ECO:0000313" key="4">
    <source>
        <dbReference type="Proteomes" id="UP000628984"/>
    </source>
</evidence>
<dbReference type="PANTHER" id="PTHR35535">
    <property type="entry name" value="HEAT SHOCK PROTEIN HSLJ"/>
    <property type="match status" value="1"/>
</dbReference>
<gene>
    <name evidence="3" type="ORF">GCM10011452_25320</name>
</gene>
<proteinExistence type="predicted"/>
<evidence type="ECO:0000259" key="2">
    <source>
        <dbReference type="Pfam" id="PF03724"/>
    </source>
</evidence>
<accession>A0A918MM92</accession>
<dbReference type="AlphaFoldDB" id="A0A918MM92"/>
<dbReference type="InterPro" id="IPR053147">
    <property type="entry name" value="Hsp_HslJ-like"/>
</dbReference>
<sequence length="121" mass="12874">MKRPLLACLILLAACQSDGPTLAQEWVLQAKGARPVTLDLREPGRAAGQAPCNRWFATVEGTLPAFRLSGIGATRMACPDLAAETAFLATLSRVTRAQVQEGMLVLEGPGGEMLQFLPKTP</sequence>
<name>A0A918MM92_9RHOB</name>
<reference evidence="3" key="2">
    <citation type="submission" date="2020-09" db="EMBL/GenBank/DDBJ databases">
        <authorList>
            <person name="Sun Q."/>
            <person name="Kim S."/>
        </authorList>
    </citation>
    <scope>NUCLEOTIDE SEQUENCE</scope>
    <source>
        <strain evidence="3">KCTC 23714</strain>
    </source>
</reference>
<dbReference type="PROSITE" id="PS51257">
    <property type="entry name" value="PROKAR_LIPOPROTEIN"/>
    <property type="match status" value="1"/>
</dbReference>
<feature type="chain" id="PRO_5037434799" description="DUF306 domain-containing protein" evidence="1">
    <location>
        <begin position="24"/>
        <end position="121"/>
    </location>
</feature>
<dbReference type="RefSeq" id="WP_189634251.1">
    <property type="nucleotide sequence ID" value="NZ_BMYQ01000008.1"/>
</dbReference>
<reference evidence="3" key="1">
    <citation type="journal article" date="2014" name="Int. J. Syst. Evol. Microbiol.">
        <title>Complete genome sequence of Corynebacterium casei LMG S-19264T (=DSM 44701T), isolated from a smear-ripened cheese.</title>
        <authorList>
            <consortium name="US DOE Joint Genome Institute (JGI-PGF)"/>
            <person name="Walter F."/>
            <person name="Albersmeier A."/>
            <person name="Kalinowski J."/>
            <person name="Ruckert C."/>
        </authorList>
    </citation>
    <scope>NUCLEOTIDE SEQUENCE</scope>
    <source>
        <strain evidence="3">KCTC 23714</strain>
    </source>
</reference>
<dbReference type="Gene3D" id="2.40.128.270">
    <property type="match status" value="1"/>
</dbReference>
<keyword evidence="1" id="KW-0732">Signal</keyword>
<evidence type="ECO:0000256" key="1">
    <source>
        <dbReference type="SAM" id="SignalP"/>
    </source>
</evidence>
<feature type="domain" description="DUF306" evidence="2">
    <location>
        <begin position="30"/>
        <end position="115"/>
    </location>
</feature>
<protein>
    <recommendedName>
        <fullName evidence="2">DUF306 domain-containing protein</fullName>
    </recommendedName>
</protein>
<dbReference type="InterPro" id="IPR005184">
    <property type="entry name" value="DUF306_Meta_HslJ"/>
</dbReference>
<dbReference type="Pfam" id="PF03724">
    <property type="entry name" value="META"/>
    <property type="match status" value="1"/>
</dbReference>
<evidence type="ECO:0000313" key="3">
    <source>
        <dbReference type="EMBL" id="GGW35874.1"/>
    </source>
</evidence>
<dbReference type="PANTHER" id="PTHR35535:SF2">
    <property type="entry name" value="DUF306 DOMAIN-CONTAINING PROTEIN"/>
    <property type="match status" value="1"/>
</dbReference>
<comment type="caution">
    <text evidence="3">The sequence shown here is derived from an EMBL/GenBank/DDBJ whole genome shotgun (WGS) entry which is preliminary data.</text>
</comment>
<dbReference type="Proteomes" id="UP000628984">
    <property type="component" value="Unassembled WGS sequence"/>
</dbReference>
<dbReference type="InterPro" id="IPR038670">
    <property type="entry name" value="HslJ-like_sf"/>
</dbReference>